<dbReference type="GO" id="GO:0005762">
    <property type="term" value="C:mitochondrial large ribosomal subunit"/>
    <property type="evidence" value="ECO:0007669"/>
    <property type="project" value="TreeGrafter"/>
</dbReference>
<evidence type="ECO:0000256" key="4">
    <source>
        <dbReference type="ARBA" id="ARBA00022980"/>
    </source>
</evidence>
<organism evidence="9">
    <name type="scientific">Pseudogymnoascus destructans</name>
    <dbReference type="NCBI Taxonomy" id="655981"/>
    <lineage>
        <taxon>Eukaryota</taxon>
        <taxon>Fungi</taxon>
        <taxon>Dikarya</taxon>
        <taxon>Ascomycota</taxon>
        <taxon>Pezizomycotina</taxon>
        <taxon>Leotiomycetes</taxon>
        <taxon>Thelebolales</taxon>
        <taxon>Thelebolaceae</taxon>
        <taxon>Pseudogymnoascus</taxon>
    </lineage>
</organism>
<dbReference type="InterPro" id="IPR040008">
    <property type="entry name" value="Ribosomal_mL46"/>
</dbReference>
<evidence type="ECO:0000256" key="1">
    <source>
        <dbReference type="ARBA" id="ARBA00004173"/>
    </source>
</evidence>
<evidence type="ECO:0000256" key="7">
    <source>
        <dbReference type="ARBA" id="ARBA00035190"/>
    </source>
</evidence>
<name>A0A177A7H2_9PEZI</name>
<dbReference type="GO" id="GO:0003735">
    <property type="term" value="F:structural constituent of ribosome"/>
    <property type="evidence" value="ECO:0007669"/>
    <property type="project" value="InterPro"/>
</dbReference>
<evidence type="ECO:0000259" key="8">
    <source>
        <dbReference type="Pfam" id="PF11788"/>
    </source>
</evidence>
<protein>
    <recommendedName>
        <fullName evidence="7">Large ribosomal subunit protein mL46</fullName>
    </recommendedName>
</protein>
<dbReference type="Proteomes" id="UP000077154">
    <property type="component" value="Unassembled WGS sequence"/>
</dbReference>
<dbReference type="InterPro" id="IPR021757">
    <property type="entry name" value="Ribosomal_mL46_N"/>
</dbReference>
<keyword evidence="3" id="KW-0809">Transit peptide</keyword>
<dbReference type="PANTHER" id="PTHR13124">
    <property type="entry name" value="39S RIBOSOMAL PROTEIN L46, MITOCHONDRIAL PRECURSOR-RELATED"/>
    <property type="match status" value="1"/>
</dbReference>
<dbReference type="VEuPathDB" id="FungiDB:GMDG_03596"/>
<dbReference type="Pfam" id="PF11788">
    <property type="entry name" value="MRP-L46"/>
    <property type="match status" value="1"/>
</dbReference>
<dbReference type="OrthoDB" id="414075at2759"/>
<dbReference type="PANTHER" id="PTHR13124:SF12">
    <property type="entry name" value="LARGE RIBOSOMAL SUBUNIT PROTEIN ML46"/>
    <property type="match status" value="1"/>
</dbReference>
<keyword evidence="4 9" id="KW-0689">Ribosomal protein</keyword>
<dbReference type="RefSeq" id="XP_024322492.1">
    <property type="nucleotide sequence ID" value="XM_024469448.1"/>
</dbReference>
<dbReference type="GeneID" id="36288901"/>
<dbReference type="GO" id="GO:0005743">
    <property type="term" value="C:mitochondrial inner membrane"/>
    <property type="evidence" value="ECO:0007669"/>
    <property type="project" value="UniProtKB-ARBA"/>
</dbReference>
<dbReference type="Gene3D" id="3.90.79.10">
    <property type="entry name" value="Nucleoside Triphosphate Pyrophosphohydrolase"/>
    <property type="match status" value="1"/>
</dbReference>
<dbReference type="InterPro" id="IPR015797">
    <property type="entry name" value="NUDIX_hydrolase-like_dom_sf"/>
</dbReference>
<dbReference type="eggNOG" id="KOG4548">
    <property type="taxonomic scope" value="Eukaryota"/>
</dbReference>
<keyword evidence="6" id="KW-0687">Ribonucleoprotein</keyword>
<dbReference type="SUPFAM" id="SSF55811">
    <property type="entry name" value="Nudix"/>
    <property type="match status" value="1"/>
</dbReference>
<evidence type="ECO:0000256" key="3">
    <source>
        <dbReference type="ARBA" id="ARBA00022946"/>
    </source>
</evidence>
<reference evidence="9" key="1">
    <citation type="submission" date="2016-03" db="EMBL/GenBank/DDBJ databases">
        <title>Updated assembly of Pseudogymnoascus destructans, the fungus causing white-nose syndrome of bats.</title>
        <authorList>
            <person name="Palmer J.M."/>
            <person name="Drees K.P."/>
            <person name="Foster J.T."/>
            <person name="Lindner D.L."/>
        </authorList>
    </citation>
    <scope>NUCLEOTIDE SEQUENCE [LARGE SCALE GENOMIC DNA]</scope>
    <source>
        <strain evidence="9">20631-21</strain>
    </source>
</reference>
<dbReference type="EMBL" id="KV441401">
    <property type="protein sequence ID" value="OAF57201.1"/>
    <property type="molecule type" value="Genomic_DNA"/>
</dbReference>
<proteinExistence type="inferred from homology"/>
<keyword evidence="5" id="KW-0496">Mitochondrion</keyword>
<comment type="similarity">
    <text evidence="2">Belongs to the mitochondrion-specific ribosomal protein mL46 family.</text>
</comment>
<dbReference type="CDD" id="cd04661">
    <property type="entry name" value="NUDIX_MRP_L46"/>
    <property type="match status" value="1"/>
</dbReference>
<dbReference type="FunFam" id="3.90.79.10:FF:000018">
    <property type="entry name" value="39S ribosomal protein L46, mitochondrial"/>
    <property type="match status" value="1"/>
</dbReference>
<feature type="domain" description="Large ribosomal subunit protein mL46 N-terminal" evidence="8">
    <location>
        <begin position="64"/>
        <end position="199"/>
    </location>
</feature>
<evidence type="ECO:0000256" key="6">
    <source>
        <dbReference type="ARBA" id="ARBA00023274"/>
    </source>
</evidence>
<evidence type="ECO:0000256" key="5">
    <source>
        <dbReference type="ARBA" id="ARBA00023128"/>
    </source>
</evidence>
<sequence>MAASSRGSEAAASLIRATKNPRLCNTCISSLPSRRTYAAAAAQLKPSEPTPSASPATSTELPPYTIKSGICLSRPPLLTQPLHPFESAFFFYQRRLNERLAMPFSRYFYFKKDTPLDSAWKRKAATRGGTPARDLGAYNPYSETGWNDEVMVGDRISEKKATRGALVEDAMNRGLSAEEAGAEEEEVVEIPQERYTEADTAKDVKRLDRKLTRTLYLVVKNKEGKWTFPSGELVGRENLHQAAERVLVQSAGMNMNTWIVGHVPIGHYISKPHLGGDSAMTKQGDKTFFMKGRIMAGQADLKENAFGITDWKWLTKEEVQGHVGPKYFSHVTNMMAAR</sequence>
<evidence type="ECO:0000313" key="9">
    <source>
        <dbReference type="EMBL" id="OAF57201.1"/>
    </source>
</evidence>
<evidence type="ECO:0000256" key="2">
    <source>
        <dbReference type="ARBA" id="ARBA00009070"/>
    </source>
</evidence>
<gene>
    <name evidence="9" type="primary">MRPL17</name>
    <name evidence="9" type="ORF">VC83_05837</name>
</gene>
<dbReference type="AlphaFoldDB" id="A0A177A7H2"/>
<dbReference type="InterPro" id="IPR033650">
    <property type="entry name" value="Ribosomal_mL46_NUDIX"/>
</dbReference>
<accession>A0A177A7H2</accession>
<comment type="subcellular location">
    <subcellularLocation>
        <location evidence="1">Mitochondrion</location>
    </subcellularLocation>
</comment>